<evidence type="ECO:0000256" key="3">
    <source>
        <dbReference type="ARBA" id="ARBA00022842"/>
    </source>
</evidence>
<dbReference type="InterPro" id="IPR005630">
    <property type="entry name" value="Terpene_synthase_metal-bd"/>
</dbReference>
<dbReference type="AlphaFoldDB" id="A0AAV2FUW1"/>
<protein>
    <recommendedName>
        <fullName evidence="9">Ent-kaurene synthase</fullName>
    </recommendedName>
</protein>
<sequence>MSLNCSSPMDPRSQFAVRLPRDASMDIIMSPNSQNQIGSDGDPKERIRRLLQKVEISSSAYDTAWAAMVPSPPAAYSQQRQQGVVPHFPECVNWILENQLKDGSWGLQLPDSRHPRLVKDTLSSTLACVLALTQWGIGEQLIHSALGFMERNRGSLSDPRQWDPVGFDVIFPAMIHTAGTQNLNLNHHLLLGNRESAPSPASGGRNAYLAYISEGLGASQDWGTTMKFQRKNGSLFNSPSATAAAAIHLRDADSLRYLRSIVDPMKGAVPSIYPHGIMARLCAIDNIKHLGIDLHFQVEIKQALDDIYTSWRQGDEEIFLDCATCAMAFRILRLSGYRLSPYALTRYTEDGFWSDTLEGYLKDEKAVLELYRASRIMYHDASVLENQMCWTRDFLMQLTDPESCQNYDVIHRPTLHKSFLSKVHDVLNYPLYVELEPMAYKRNIEQYLTDNTRMLKSSYSCANFGGGFFLKPAVDEYNAQQSLHLKKLEHLMQWLQEHKLDEMRVAKMKMNYCYFNSVTTFCDPSLAEARIAFSKSTVLVSLIDDLFDIHGTREEHLNIIQLFERWDVDRPKVDFCSEAVETLYWAIHSTLCETVEKAFPTQGRSVMDHVVELWLDMLKAMFKEAEWSRTNTVPAFDEYITNATLTIGLGPFLVPALYLVGHRLSEDAVKGTQFCRLFNVTALGCRLFNDIRGFEREAEQGKVNAVSLQSIDQNNNAEQVIKQTEIWIKNLNREVLRMSMDEKDYGVPDAVRDVFWKFVKGLYLFYAKEDLYFNSTKLIKVVESIIKEPLNPPIAT</sequence>
<dbReference type="GO" id="GO:0009686">
    <property type="term" value="P:gibberellin biosynthetic process"/>
    <property type="evidence" value="ECO:0007669"/>
    <property type="project" value="TreeGrafter"/>
</dbReference>
<dbReference type="PANTHER" id="PTHR31739">
    <property type="entry name" value="ENT-COPALYL DIPHOSPHATE SYNTHASE, CHLOROPLASTIC"/>
    <property type="match status" value="1"/>
</dbReference>
<name>A0AAV2FUW1_9ROSI</name>
<organism evidence="7 8">
    <name type="scientific">Linum trigynum</name>
    <dbReference type="NCBI Taxonomy" id="586398"/>
    <lineage>
        <taxon>Eukaryota</taxon>
        <taxon>Viridiplantae</taxon>
        <taxon>Streptophyta</taxon>
        <taxon>Embryophyta</taxon>
        <taxon>Tracheophyta</taxon>
        <taxon>Spermatophyta</taxon>
        <taxon>Magnoliopsida</taxon>
        <taxon>eudicotyledons</taxon>
        <taxon>Gunneridae</taxon>
        <taxon>Pentapetalae</taxon>
        <taxon>rosids</taxon>
        <taxon>fabids</taxon>
        <taxon>Malpighiales</taxon>
        <taxon>Linaceae</taxon>
        <taxon>Linum</taxon>
    </lineage>
</organism>
<evidence type="ECO:0000259" key="5">
    <source>
        <dbReference type="Pfam" id="PF01397"/>
    </source>
</evidence>
<dbReference type="SFLD" id="SFLDG01014">
    <property type="entry name" value="Terpene_Cyclase_Like_1_N-term"/>
    <property type="match status" value="1"/>
</dbReference>
<accession>A0AAV2FUW1</accession>
<evidence type="ECO:0000313" key="7">
    <source>
        <dbReference type="EMBL" id="CAL1402136.1"/>
    </source>
</evidence>
<dbReference type="GO" id="GO:0010333">
    <property type="term" value="F:terpene synthase activity"/>
    <property type="evidence" value="ECO:0007669"/>
    <property type="project" value="InterPro"/>
</dbReference>
<keyword evidence="8" id="KW-1185">Reference proteome</keyword>
<dbReference type="PANTHER" id="PTHR31739:SF3">
    <property type="entry name" value="ENT-KAUR-16-ENE SYNTHASE, CHLOROPLASTIC"/>
    <property type="match status" value="1"/>
</dbReference>
<dbReference type="Gene3D" id="1.50.10.130">
    <property type="entry name" value="Terpene synthase, N-terminal domain"/>
    <property type="match status" value="1"/>
</dbReference>
<gene>
    <name evidence="7" type="ORF">LTRI10_LOCUS42160</name>
</gene>
<keyword evidence="2" id="KW-0479">Metal-binding</keyword>
<dbReference type="Pfam" id="PF01397">
    <property type="entry name" value="Terpene_synth"/>
    <property type="match status" value="1"/>
</dbReference>
<dbReference type="GO" id="GO:0009507">
    <property type="term" value="C:chloroplast"/>
    <property type="evidence" value="ECO:0007669"/>
    <property type="project" value="TreeGrafter"/>
</dbReference>
<evidence type="ECO:0000259" key="6">
    <source>
        <dbReference type="Pfam" id="PF03936"/>
    </source>
</evidence>
<feature type="domain" description="Terpene synthase N-terminal" evidence="5">
    <location>
        <begin position="221"/>
        <end position="402"/>
    </location>
</feature>
<dbReference type="InterPro" id="IPR008930">
    <property type="entry name" value="Terpenoid_cyclase/PrenylTrfase"/>
</dbReference>
<keyword evidence="3" id="KW-0460">Magnesium</keyword>
<dbReference type="FunFam" id="1.50.10.130:FF:000002">
    <property type="entry name" value="Ent-copalyl diphosphate synthase, chloroplastic"/>
    <property type="match status" value="1"/>
</dbReference>
<dbReference type="SUPFAM" id="SSF48239">
    <property type="entry name" value="Terpenoid cyclases/Protein prenyltransferases"/>
    <property type="match status" value="2"/>
</dbReference>
<proteinExistence type="predicted"/>
<evidence type="ECO:0000256" key="1">
    <source>
        <dbReference type="ARBA" id="ARBA00001946"/>
    </source>
</evidence>
<keyword evidence="4" id="KW-0456">Lyase</keyword>
<dbReference type="Proteomes" id="UP001497516">
    <property type="component" value="Chromosome 7"/>
</dbReference>
<dbReference type="FunFam" id="1.10.600.10:FF:000005">
    <property type="entry name" value="Ent-kaur-16-ene synthase, chloroplastic"/>
    <property type="match status" value="1"/>
</dbReference>
<dbReference type="EMBL" id="OZ034820">
    <property type="protein sequence ID" value="CAL1402136.1"/>
    <property type="molecule type" value="Genomic_DNA"/>
</dbReference>
<reference evidence="7 8" key="1">
    <citation type="submission" date="2024-04" db="EMBL/GenBank/DDBJ databases">
        <authorList>
            <person name="Fracassetti M."/>
        </authorList>
    </citation>
    <scope>NUCLEOTIDE SEQUENCE [LARGE SCALE GENOMIC DNA]</scope>
</reference>
<feature type="domain" description="Terpene synthase metal-binding" evidence="6">
    <location>
        <begin position="500"/>
        <end position="731"/>
    </location>
</feature>
<dbReference type="GO" id="GO:0000287">
    <property type="term" value="F:magnesium ion binding"/>
    <property type="evidence" value="ECO:0007669"/>
    <property type="project" value="InterPro"/>
</dbReference>
<dbReference type="InterPro" id="IPR008949">
    <property type="entry name" value="Isoprenoid_synthase_dom_sf"/>
</dbReference>
<dbReference type="InterPro" id="IPR001906">
    <property type="entry name" value="Terpene_synth_N"/>
</dbReference>
<dbReference type="SUPFAM" id="SSF48576">
    <property type="entry name" value="Terpenoid synthases"/>
    <property type="match status" value="1"/>
</dbReference>
<dbReference type="InterPro" id="IPR036965">
    <property type="entry name" value="Terpene_synth_N_sf"/>
</dbReference>
<dbReference type="Gene3D" id="1.10.600.10">
    <property type="entry name" value="Farnesyl Diphosphate Synthase"/>
    <property type="match status" value="1"/>
</dbReference>
<dbReference type="Gene3D" id="1.50.10.160">
    <property type="match status" value="1"/>
</dbReference>
<comment type="cofactor">
    <cofactor evidence="1">
        <name>Mg(2+)</name>
        <dbReference type="ChEBI" id="CHEBI:18420"/>
    </cofactor>
</comment>
<evidence type="ECO:0000313" key="8">
    <source>
        <dbReference type="Proteomes" id="UP001497516"/>
    </source>
</evidence>
<evidence type="ECO:0000256" key="2">
    <source>
        <dbReference type="ARBA" id="ARBA00022723"/>
    </source>
</evidence>
<dbReference type="InterPro" id="IPR050148">
    <property type="entry name" value="Terpene_synthase-like"/>
</dbReference>
<dbReference type="Pfam" id="PF03936">
    <property type="entry name" value="Terpene_synth_C"/>
    <property type="match status" value="1"/>
</dbReference>
<evidence type="ECO:0008006" key="9">
    <source>
        <dbReference type="Google" id="ProtNLM"/>
    </source>
</evidence>
<evidence type="ECO:0000256" key="4">
    <source>
        <dbReference type="ARBA" id="ARBA00023239"/>
    </source>
</evidence>